<dbReference type="EMBL" id="SUNJ01010072">
    <property type="protein sequence ID" value="TPP59932.1"/>
    <property type="molecule type" value="Genomic_DNA"/>
</dbReference>
<proteinExistence type="predicted"/>
<dbReference type="PANTHER" id="PTHR11683">
    <property type="entry name" value="MYELIN PROTEOLIPID"/>
    <property type="match status" value="1"/>
</dbReference>
<name>A0A504YE31_FASGI</name>
<comment type="caution">
    <text evidence="2">The sequence shown here is derived from an EMBL/GenBank/DDBJ whole genome shotgun (WGS) entry which is preliminary data.</text>
</comment>
<gene>
    <name evidence="2" type="ORF">FGIG_05402</name>
</gene>
<dbReference type="PANTHER" id="PTHR11683:SF12">
    <property type="entry name" value="M6, ISOFORM F"/>
    <property type="match status" value="1"/>
</dbReference>
<evidence type="ECO:0000256" key="1">
    <source>
        <dbReference type="SAM" id="Phobius"/>
    </source>
</evidence>
<dbReference type="InterPro" id="IPR001614">
    <property type="entry name" value="Myelin_PLP"/>
</dbReference>
<keyword evidence="1" id="KW-0472">Membrane</keyword>
<keyword evidence="1" id="KW-0812">Transmembrane</keyword>
<dbReference type="GO" id="GO:0005886">
    <property type="term" value="C:plasma membrane"/>
    <property type="evidence" value="ECO:0007669"/>
    <property type="project" value="TreeGrafter"/>
</dbReference>
<dbReference type="AlphaFoldDB" id="A0A504YE31"/>
<dbReference type="Proteomes" id="UP000316759">
    <property type="component" value="Unassembled WGS sequence"/>
</dbReference>
<feature type="transmembrane region" description="Helical" evidence="1">
    <location>
        <begin position="39"/>
        <end position="64"/>
    </location>
</feature>
<dbReference type="Pfam" id="PF01275">
    <property type="entry name" value="Myelin_PLP"/>
    <property type="match status" value="1"/>
</dbReference>
<reference evidence="2 3" key="1">
    <citation type="submission" date="2019-04" db="EMBL/GenBank/DDBJ databases">
        <title>Annotation for the trematode Fasciola gigantica.</title>
        <authorList>
            <person name="Choi Y.-J."/>
        </authorList>
    </citation>
    <scope>NUCLEOTIDE SEQUENCE [LARGE SCALE GENOMIC DNA]</scope>
    <source>
        <strain evidence="2">Uganda_cow_1</strain>
    </source>
</reference>
<sequence>MVFGLSNVIAGALATGQSRQKVYASKQALSCGRRSSRCLLVTTYLVTLAWLVLFVAFAVPASLWSMLHTVCRHETDYWRSISVDKDETQFTYTFNLTHYGLYRRPLDTSLYNEYVNSPSAFTQLCQENCFAACLSSAIVRLDYAPEVERYRRFLTSPGTDLENSEAYSLHPLINHSAMIPRSGVDARGNSFVFSETASASALPTATHQYPGVGTTTMIEQSPAMRFSHNMQSYPVHPTYQSNR</sequence>
<keyword evidence="1" id="KW-1133">Transmembrane helix</keyword>
<organism evidence="2 3">
    <name type="scientific">Fasciola gigantica</name>
    <name type="common">Giant liver fluke</name>
    <dbReference type="NCBI Taxonomy" id="46835"/>
    <lineage>
        <taxon>Eukaryota</taxon>
        <taxon>Metazoa</taxon>
        <taxon>Spiralia</taxon>
        <taxon>Lophotrochozoa</taxon>
        <taxon>Platyhelminthes</taxon>
        <taxon>Trematoda</taxon>
        <taxon>Digenea</taxon>
        <taxon>Plagiorchiida</taxon>
        <taxon>Echinostomata</taxon>
        <taxon>Echinostomatoidea</taxon>
        <taxon>Fasciolidae</taxon>
        <taxon>Fasciola</taxon>
    </lineage>
</organism>
<keyword evidence="3" id="KW-1185">Reference proteome</keyword>
<evidence type="ECO:0000313" key="2">
    <source>
        <dbReference type="EMBL" id="TPP59932.1"/>
    </source>
</evidence>
<accession>A0A504YE31</accession>
<protein>
    <submittedName>
        <fullName evidence="2">Putative proteolipid protein</fullName>
    </submittedName>
</protein>
<dbReference type="OrthoDB" id="9993736at2759"/>
<evidence type="ECO:0000313" key="3">
    <source>
        <dbReference type="Proteomes" id="UP000316759"/>
    </source>
</evidence>
<dbReference type="GO" id="GO:0031175">
    <property type="term" value="P:neuron projection development"/>
    <property type="evidence" value="ECO:0007669"/>
    <property type="project" value="TreeGrafter"/>
</dbReference>